<keyword evidence="4" id="KW-1185">Reference proteome</keyword>
<gene>
    <name evidence="3" type="ORF">LVIROSA_LOCUS810</name>
</gene>
<accession>A0AAU9LFM0</accession>
<sequence>MNQSRVYGNMELGDHCVEMVNLLQSCRLDEQSRKGLILNRKKKKKSSEFNLVGVKTKVRKYKAGDTSHPNHEKFYRHLQCLKQHMIGAGYVAETESVVHDVNIEAKEESLLIHSERLYLVEALLTSPARARVLIYKNLRVCVDCHKALKIILKVVGREIIARDAKRLHHAKNGVCSCRDYWR</sequence>
<comment type="similarity">
    <text evidence="1">Belongs to the PPR family. PCMP-H subfamily.</text>
</comment>
<dbReference type="Proteomes" id="UP001157418">
    <property type="component" value="Unassembled WGS sequence"/>
</dbReference>
<comment type="caution">
    <text evidence="3">The sequence shown here is derived from an EMBL/GenBank/DDBJ whole genome shotgun (WGS) entry which is preliminary data.</text>
</comment>
<name>A0AAU9LFM0_9ASTR</name>
<dbReference type="AlphaFoldDB" id="A0AAU9LFM0"/>
<organism evidence="3 4">
    <name type="scientific">Lactuca virosa</name>
    <dbReference type="NCBI Taxonomy" id="75947"/>
    <lineage>
        <taxon>Eukaryota</taxon>
        <taxon>Viridiplantae</taxon>
        <taxon>Streptophyta</taxon>
        <taxon>Embryophyta</taxon>
        <taxon>Tracheophyta</taxon>
        <taxon>Spermatophyta</taxon>
        <taxon>Magnoliopsida</taxon>
        <taxon>eudicotyledons</taxon>
        <taxon>Gunneridae</taxon>
        <taxon>Pentapetalae</taxon>
        <taxon>asterids</taxon>
        <taxon>campanulids</taxon>
        <taxon>Asterales</taxon>
        <taxon>Asteraceae</taxon>
        <taxon>Cichorioideae</taxon>
        <taxon>Cichorieae</taxon>
        <taxon>Lactucinae</taxon>
        <taxon>Lactuca</taxon>
    </lineage>
</organism>
<reference evidence="3 4" key="1">
    <citation type="submission" date="2022-01" db="EMBL/GenBank/DDBJ databases">
        <authorList>
            <person name="Xiong W."/>
            <person name="Schranz E."/>
        </authorList>
    </citation>
    <scope>NUCLEOTIDE SEQUENCE [LARGE SCALE GENOMIC DNA]</scope>
</reference>
<proteinExistence type="inferred from homology"/>
<protein>
    <recommendedName>
        <fullName evidence="2">DYW domain-containing protein</fullName>
    </recommendedName>
</protein>
<dbReference type="Pfam" id="PF14432">
    <property type="entry name" value="DYW_deaminase"/>
    <property type="match status" value="1"/>
</dbReference>
<dbReference type="GO" id="GO:0008270">
    <property type="term" value="F:zinc ion binding"/>
    <property type="evidence" value="ECO:0007669"/>
    <property type="project" value="InterPro"/>
</dbReference>
<dbReference type="EMBL" id="CAKMRJ010000001">
    <property type="protein sequence ID" value="CAH1412820.1"/>
    <property type="molecule type" value="Genomic_DNA"/>
</dbReference>
<evidence type="ECO:0000256" key="1">
    <source>
        <dbReference type="ARBA" id="ARBA00006643"/>
    </source>
</evidence>
<evidence type="ECO:0000259" key="2">
    <source>
        <dbReference type="Pfam" id="PF14432"/>
    </source>
</evidence>
<dbReference type="InterPro" id="IPR032867">
    <property type="entry name" value="DYW_dom"/>
</dbReference>
<feature type="domain" description="DYW" evidence="2">
    <location>
        <begin position="89"/>
        <end position="181"/>
    </location>
</feature>
<evidence type="ECO:0000313" key="4">
    <source>
        <dbReference type="Proteomes" id="UP001157418"/>
    </source>
</evidence>
<evidence type="ECO:0000313" key="3">
    <source>
        <dbReference type="EMBL" id="CAH1412820.1"/>
    </source>
</evidence>